<evidence type="ECO:0000313" key="3">
    <source>
        <dbReference type="Proteomes" id="UP001055057"/>
    </source>
</evidence>
<sequence>MDMERLHRALSTRDSDWRSVAFAYTSIVIGAGLVIYSVVAQQ</sequence>
<organism evidence="2 3">
    <name type="scientific">Methylobacterium trifolii</name>
    <dbReference type="NCBI Taxonomy" id="1003092"/>
    <lineage>
        <taxon>Bacteria</taxon>
        <taxon>Pseudomonadati</taxon>
        <taxon>Pseudomonadota</taxon>
        <taxon>Alphaproteobacteria</taxon>
        <taxon>Hyphomicrobiales</taxon>
        <taxon>Methylobacteriaceae</taxon>
        <taxon>Methylobacterium</taxon>
    </lineage>
</organism>
<evidence type="ECO:0000313" key="2">
    <source>
        <dbReference type="EMBL" id="GJE59928.1"/>
    </source>
</evidence>
<accession>A0ABQ4TYW8</accession>
<protein>
    <submittedName>
        <fullName evidence="2">Uncharacterized protein</fullName>
    </submittedName>
</protein>
<reference evidence="2" key="1">
    <citation type="journal article" date="2021" name="Front. Microbiol.">
        <title>Comprehensive Comparative Genomics and Phenotyping of Methylobacterium Species.</title>
        <authorList>
            <person name="Alessa O."/>
            <person name="Ogura Y."/>
            <person name="Fujitani Y."/>
            <person name="Takami H."/>
            <person name="Hayashi T."/>
            <person name="Sahin N."/>
            <person name="Tani A."/>
        </authorList>
    </citation>
    <scope>NUCLEOTIDE SEQUENCE</scope>
    <source>
        <strain evidence="2">DSM 23632</strain>
    </source>
</reference>
<dbReference type="Proteomes" id="UP001055057">
    <property type="component" value="Unassembled WGS sequence"/>
</dbReference>
<gene>
    <name evidence="2" type="ORF">MPOCJGCO_2035</name>
</gene>
<keyword evidence="1" id="KW-0472">Membrane</keyword>
<evidence type="ECO:0000256" key="1">
    <source>
        <dbReference type="SAM" id="Phobius"/>
    </source>
</evidence>
<feature type="transmembrane region" description="Helical" evidence="1">
    <location>
        <begin position="21"/>
        <end position="39"/>
    </location>
</feature>
<name>A0ABQ4TYW8_9HYPH</name>
<reference evidence="2" key="2">
    <citation type="submission" date="2021-08" db="EMBL/GenBank/DDBJ databases">
        <authorList>
            <person name="Tani A."/>
            <person name="Ola A."/>
            <person name="Ogura Y."/>
            <person name="Katsura K."/>
            <person name="Hayashi T."/>
        </authorList>
    </citation>
    <scope>NUCLEOTIDE SEQUENCE</scope>
    <source>
        <strain evidence="2">DSM 23632</strain>
    </source>
</reference>
<keyword evidence="1" id="KW-0812">Transmembrane</keyword>
<keyword evidence="1" id="KW-1133">Transmembrane helix</keyword>
<dbReference type="RefSeq" id="WP_283214975.1">
    <property type="nucleotide sequence ID" value="NZ_BPRB01000105.1"/>
</dbReference>
<proteinExistence type="predicted"/>
<comment type="caution">
    <text evidence="2">The sequence shown here is derived from an EMBL/GenBank/DDBJ whole genome shotgun (WGS) entry which is preliminary data.</text>
</comment>
<keyword evidence="3" id="KW-1185">Reference proteome</keyword>
<dbReference type="EMBL" id="BPRB01000105">
    <property type="protein sequence ID" value="GJE59928.1"/>
    <property type="molecule type" value="Genomic_DNA"/>
</dbReference>